<name>M4BF66_HYAAE</name>
<keyword evidence="2" id="KW-1185">Reference proteome</keyword>
<reference evidence="1" key="2">
    <citation type="submission" date="2015-06" db="UniProtKB">
        <authorList>
            <consortium name="EnsemblProtists"/>
        </authorList>
    </citation>
    <scope>IDENTIFICATION</scope>
    <source>
        <strain evidence="1">Emoy2</strain>
    </source>
</reference>
<protein>
    <recommendedName>
        <fullName evidence="3">RxLR effector candidate protein</fullName>
    </recommendedName>
</protein>
<sequence length="91" mass="9967">MSGATHRALHRMFDRHALAQSSSDYRVAISLKQRDFEELVADSQPTGLIGVDLFKSSIIVAAVGGLQHIRTVLKVTFDSQHICMKSCHSGS</sequence>
<accession>M4BF66</accession>
<proteinExistence type="predicted"/>
<dbReference type="Proteomes" id="UP000011713">
    <property type="component" value="Unassembled WGS sequence"/>
</dbReference>
<evidence type="ECO:0000313" key="2">
    <source>
        <dbReference type="Proteomes" id="UP000011713"/>
    </source>
</evidence>
<dbReference type="EnsemblProtists" id="HpaT804935">
    <property type="protein sequence ID" value="HpaP804935"/>
    <property type="gene ID" value="HpaG804935"/>
</dbReference>
<organism evidence="1 2">
    <name type="scientific">Hyaloperonospora arabidopsidis (strain Emoy2)</name>
    <name type="common">Downy mildew agent</name>
    <name type="synonym">Peronospora arabidopsidis</name>
    <dbReference type="NCBI Taxonomy" id="559515"/>
    <lineage>
        <taxon>Eukaryota</taxon>
        <taxon>Sar</taxon>
        <taxon>Stramenopiles</taxon>
        <taxon>Oomycota</taxon>
        <taxon>Peronosporomycetes</taxon>
        <taxon>Peronosporales</taxon>
        <taxon>Peronosporaceae</taxon>
        <taxon>Hyaloperonospora</taxon>
    </lineage>
</organism>
<dbReference type="VEuPathDB" id="FungiDB:HpaG804935"/>
<evidence type="ECO:0000313" key="1">
    <source>
        <dbReference type="EnsemblProtists" id="HpaP804935"/>
    </source>
</evidence>
<evidence type="ECO:0008006" key="3">
    <source>
        <dbReference type="Google" id="ProtNLM"/>
    </source>
</evidence>
<dbReference type="EMBL" id="JH598194">
    <property type="status" value="NOT_ANNOTATED_CDS"/>
    <property type="molecule type" value="Genomic_DNA"/>
</dbReference>
<dbReference type="InParanoid" id="M4BF66"/>
<dbReference type="HOGENOM" id="CLU_2431695_0_0_1"/>
<dbReference type="STRING" id="559515.M4BF66"/>
<dbReference type="AlphaFoldDB" id="M4BF66"/>
<reference evidence="2" key="1">
    <citation type="journal article" date="2010" name="Science">
        <title>Signatures of adaptation to obligate biotrophy in the Hyaloperonospora arabidopsidis genome.</title>
        <authorList>
            <person name="Baxter L."/>
            <person name="Tripathy S."/>
            <person name="Ishaque N."/>
            <person name="Boot N."/>
            <person name="Cabral A."/>
            <person name="Kemen E."/>
            <person name="Thines M."/>
            <person name="Ah-Fong A."/>
            <person name="Anderson R."/>
            <person name="Badejoko W."/>
            <person name="Bittner-Eddy P."/>
            <person name="Boore J.L."/>
            <person name="Chibucos M.C."/>
            <person name="Coates M."/>
            <person name="Dehal P."/>
            <person name="Delehaunty K."/>
            <person name="Dong S."/>
            <person name="Downton P."/>
            <person name="Dumas B."/>
            <person name="Fabro G."/>
            <person name="Fronick C."/>
            <person name="Fuerstenberg S.I."/>
            <person name="Fulton L."/>
            <person name="Gaulin E."/>
            <person name="Govers F."/>
            <person name="Hughes L."/>
            <person name="Humphray S."/>
            <person name="Jiang R.H."/>
            <person name="Judelson H."/>
            <person name="Kamoun S."/>
            <person name="Kyung K."/>
            <person name="Meijer H."/>
            <person name="Minx P."/>
            <person name="Morris P."/>
            <person name="Nelson J."/>
            <person name="Phuntumart V."/>
            <person name="Qutob D."/>
            <person name="Rehmany A."/>
            <person name="Rougon-Cardoso A."/>
            <person name="Ryden P."/>
            <person name="Torto-Alalibo T."/>
            <person name="Studholme D."/>
            <person name="Wang Y."/>
            <person name="Win J."/>
            <person name="Wood J."/>
            <person name="Clifton S.W."/>
            <person name="Rogers J."/>
            <person name="Van den Ackerveken G."/>
            <person name="Jones J.D."/>
            <person name="McDowell J.M."/>
            <person name="Beynon J."/>
            <person name="Tyler B.M."/>
        </authorList>
    </citation>
    <scope>NUCLEOTIDE SEQUENCE [LARGE SCALE GENOMIC DNA]</scope>
    <source>
        <strain evidence="2">Emoy2</strain>
    </source>
</reference>